<dbReference type="PANTHER" id="PTHR30038:SF7">
    <property type="entry name" value="TUNGSTEN-CONTAINING GLYCERALDEHYDE-3-PHOSPHATE:FERREDOXIN OXIDOREDUCTASE"/>
    <property type="match status" value="1"/>
</dbReference>
<keyword evidence="6" id="KW-0411">Iron-sulfur</keyword>
<evidence type="ECO:0000256" key="1">
    <source>
        <dbReference type="ARBA" id="ARBA00001966"/>
    </source>
</evidence>
<evidence type="ECO:0000256" key="2">
    <source>
        <dbReference type="ARBA" id="ARBA00011032"/>
    </source>
</evidence>
<dbReference type="Gene3D" id="3.60.9.10">
    <property type="entry name" value="Aldehyde ferredoxin oxidoreductase, N-terminal domain"/>
    <property type="match status" value="1"/>
</dbReference>
<protein>
    <recommendedName>
        <fullName evidence="7">Aldehyde ferredoxin oxidoreductase N-terminal domain-containing protein</fullName>
    </recommendedName>
</protein>
<dbReference type="EMBL" id="VSSQ01000913">
    <property type="protein sequence ID" value="MPM02986.1"/>
    <property type="molecule type" value="Genomic_DNA"/>
</dbReference>
<reference evidence="8" key="1">
    <citation type="submission" date="2019-08" db="EMBL/GenBank/DDBJ databases">
        <authorList>
            <person name="Kucharzyk K."/>
            <person name="Murdoch R.W."/>
            <person name="Higgins S."/>
            <person name="Loffler F."/>
        </authorList>
    </citation>
    <scope>NUCLEOTIDE SEQUENCE</scope>
</reference>
<dbReference type="SMART" id="SM00790">
    <property type="entry name" value="AFOR_N"/>
    <property type="match status" value="1"/>
</dbReference>
<dbReference type="Pfam" id="PF02730">
    <property type="entry name" value="AFOR_N"/>
    <property type="match status" value="1"/>
</dbReference>
<dbReference type="Gene3D" id="1.10.569.10">
    <property type="entry name" value="Aldehyde Ferredoxin Oxidoreductase Protein, subunit A, domain 2"/>
    <property type="match status" value="1"/>
</dbReference>
<dbReference type="AlphaFoldDB" id="A0A644WGJ1"/>
<feature type="domain" description="Aldehyde ferredoxin oxidoreductase N-terminal" evidence="7">
    <location>
        <begin position="44"/>
        <end position="251"/>
    </location>
</feature>
<accession>A0A644WGJ1</accession>
<dbReference type="InterPro" id="IPR036021">
    <property type="entry name" value="Tungsten_al_ferr_oxy-like_C"/>
</dbReference>
<dbReference type="InterPro" id="IPR001203">
    <property type="entry name" value="OxRdtase_Ald_Fedxn_C"/>
</dbReference>
<comment type="caution">
    <text evidence="8">The sequence shown here is derived from an EMBL/GenBank/DDBJ whole genome shotgun (WGS) entry which is preliminary data.</text>
</comment>
<keyword evidence="5" id="KW-0408">Iron</keyword>
<keyword evidence="3" id="KW-0004">4Fe-4S</keyword>
<name>A0A644WGJ1_9ZZZZ</name>
<dbReference type="InterPro" id="IPR013983">
    <property type="entry name" value="Ald_Fedxn_OxRdtase_N"/>
</dbReference>
<dbReference type="InterPro" id="IPR036503">
    <property type="entry name" value="Ald_Fedxn_OxRdtase_N_sf"/>
</dbReference>
<dbReference type="InterPro" id="IPR013984">
    <property type="entry name" value="Ald_Fedxn_OxRdtase_dom2"/>
</dbReference>
<evidence type="ECO:0000259" key="7">
    <source>
        <dbReference type="SMART" id="SM00790"/>
    </source>
</evidence>
<comment type="similarity">
    <text evidence="2">Belongs to the AOR/FOR family.</text>
</comment>
<dbReference type="GO" id="GO:0016625">
    <property type="term" value="F:oxidoreductase activity, acting on the aldehyde or oxo group of donors, iron-sulfur protein as acceptor"/>
    <property type="evidence" value="ECO:0007669"/>
    <property type="project" value="InterPro"/>
</dbReference>
<proteinExistence type="inferred from homology"/>
<dbReference type="Pfam" id="PF01314">
    <property type="entry name" value="AFOR_C"/>
    <property type="match status" value="1"/>
</dbReference>
<evidence type="ECO:0000256" key="3">
    <source>
        <dbReference type="ARBA" id="ARBA00022485"/>
    </source>
</evidence>
<dbReference type="SUPFAM" id="SSF56228">
    <property type="entry name" value="Aldehyde ferredoxin oxidoreductase, N-terminal domain"/>
    <property type="match status" value="1"/>
</dbReference>
<evidence type="ECO:0000313" key="8">
    <source>
        <dbReference type="EMBL" id="MPM02986.1"/>
    </source>
</evidence>
<evidence type="ECO:0000256" key="6">
    <source>
        <dbReference type="ARBA" id="ARBA00023014"/>
    </source>
</evidence>
<dbReference type="SUPFAM" id="SSF48310">
    <property type="entry name" value="Aldehyde ferredoxin oxidoreductase, C-terminal domains"/>
    <property type="match status" value="1"/>
</dbReference>
<gene>
    <name evidence="8" type="ORF">SDC9_49245</name>
</gene>
<evidence type="ECO:0000256" key="4">
    <source>
        <dbReference type="ARBA" id="ARBA00022723"/>
    </source>
</evidence>
<dbReference type="PANTHER" id="PTHR30038">
    <property type="entry name" value="ALDEHYDE FERREDOXIN OXIDOREDUCTASE"/>
    <property type="match status" value="1"/>
</dbReference>
<dbReference type="GO" id="GO:0051539">
    <property type="term" value="F:4 iron, 4 sulfur cluster binding"/>
    <property type="evidence" value="ECO:0007669"/>
    <property type="project" value="UniProtKB-KW"/>
</dbReference>
<dbReference type="GO" id="GO:0046872">
    <property type="term" value="F:metal ion binding"/>
    <property type="evidence" value="ECO:0007669"/>
    <property type="project" value="UniProtKB-KW"/>
</dbReference>
<dbReference type="InterPro" id="IPR051919">
    <property type="entry name" value="W-dependent_AOR"/>
</dbReference>
<comment type="cofactor">
    <cofactor evidence="1">
        <name>[4Fe-4S] cluster</name>
        <dbReference type="ChEBI" id="CHEBI:49883"/>
    </cofactor>
</comment>
<evidence type="ECO:0000256" key="5">
    <source>
        <dbReference type="ARBA" id="ARBA00023004"/>
    </source>
</evidence>
<organism evidence="8">
    <name type="scientific">bioreactor metagenome</name>
    <dbReference type="NCBI Taxonomy" id="1076179"/>
    <lineage>
        <taxon>unclassified sequences</taxon>
        <taxon>metagenomes</taxon>
        <taxon>ecological metagenomes</taxon>
    </lineage>
</organism>
<sequence>MEENNERKEENSGGENIEKTAENNVEANAENNADSQPMVGSTIKALLVDVGTSMYRTIRYPVGDFFGPVDLGLHHATKFNSLNIGTGLMSGSIFPGSNRLIFSGFSPCWTGFYISSMGGAGLVFNNLGIDMLSITGRAASPSVLILNRIHGEEIQLRVEPLRVREIWNSGRGGVYSVMDYVNEKYRDEYSDSYRILATGPAAESTDFAGVVSVPIRKRELTFVDTWAGRGGFGSKLFQEYNIVAIIYGGTYIDVDFRDRKVADKWFQDRYQKKLAAKDLEATTKYRFDPKFETGGTFGVNFATMKGNLFAFNYDSMFWPEEDRKKVHKEFILDHYLKQFNDETIKKKQNWTCGEPCVAVCKKMNNEFKKDYEPYQTMGPLCGIFDQRAAELLNHHADMLGFDAISVGGVLSWLMELLAQGLVSKEDMSVTRYPIWHRERFDVEKDSMHNARLGVELLDSIVQKRGIIDFQYGPRRWGRKLARERGREILDGFLYSAFGRRGWMVPNQYWVPGVLSPMPIVGKYYMYYGSDFMHPRELGHTNTKRFQQELIMDNLGLCRFHRNWAEDIMPDVIGQLYGEEIKDKFIESLKNVAYNINSRNNSTLWESWRNVDLVETYLNRKHEVDGDNNPDLIGWIDYFKRDRRTAAIDFWYEIHKGICESMNEF</sequence>
<dbReference type="GO" id="GO:0009055">
    <property type="term" value="F:electron transfer activity"/>
    <property type="evidence" value="ECO:0007669"/>
    <property type="project" value="InterPro"/>
</dbReference>
<keyword evidence="4" id="KW-0479">Metal-binding</keyword>